<evidence type="ECO:0000256" key="13">
    <source>
        <dbReference type="HAMAP-Rule" id="MF_00409"/>
    </source>
</evidence>
<keyword evidence="8 13" id="KW-0547">Nucleotide-binding</keyword>
<dbReference type="GO" id="GO:0005886">
    <property type="term" value="C:plasma membrane"/>
    <property type="evidence" value="ECO:0007669"/>
    <property type="project" value="TreeGrafter"/>
</dbReference>
<dbReference type="InterPro" id="IPR003758">
    <property type="entry name" value="LpxK"/>
</dbReference>
<evidence type="ECO:0000256" key="10">
    <source>
        <dbReference type="ARBA" id="ARBA00022840"/>
    </source>
</evidence>
<keyword evidence="5 13" id="KW-0444">Lipid biosynthesis</keyword>
<evidence type="ECO:0000256" key="5">
    <source>
        <dbReference type="ARBA" id="ARBA00022516"/>
    </source>
</evidence>
<keyword evidence="9 13" id="KW-0418">Kinase</keyword>
<proteinExistence type="inferred from homology"/>
<dbReference type="GO" id="GO:0005524">
    <property type="term" value="F:ATP binding"/>
    <property type="evidence" value="ECO:0007669"/>
    <property type="project" value="UniProtKB-UniRule"/>
</dbReference>
<sequence length="346" mass="37114">MVSEAPPFWWTSIGWQARCLAPVSFVYGRIASALMRHRRRHALPVPVICVGNFTVGGAGKTPTAIAIARAAKAKGLKPGFLSRGYGGSLDVTTVVDPHHHRSTAVGDEPLLLAREALTVISRRRVVGADRLVAEGVDLVIMDDGFQSARLKVDYALIVIDSTRGIGNGRVVPSGPVRAPIGVQMRHLDAILKVGKGDAADLLVRQAARSGKPVMVAEVLPADPDALKGKTVLAYAGIADPTKFYRTLEHMGAVIVDRQGFPDHHHLAEDEIADLIERAARQGLQLATTAKDHVRLTGGHGRSGELSRLSHVVDIDMAFDDPKAPDLIIEAAIANCRRRKLVAAIEN</sequence>
<dbReference type="EMBL" id="VFYP01000001">
    <property type="protein sequence ID" value="TPP10071.1"/>
    <property type="molecule type" value="Genomic_DNA"/>
</dbReference>
<name>A0A504UTI5_9HYPH</name>
<comment type="pathway">
    <text evidence="2 13">Glycolipid biosynthesis; lipid IV(A) biosynthesis; lipid IV(A) from (3R)-3-hydroxytetradecanoyl-[acyl-carrier-protein] and UDP-N-acetyl-alpha-D-glucosamine: step 6/6.</text>
</comment>
<dbReference type="HAMAP" id="MF_00409">
    <property type="entry name" value="LpxK"/>
    <property type="match status" value="1"/>
</dbReference>
<comment type="caution">
    <text evidence="14">The sequence shown here is derived from an EMBL/GenBank/DDBJ whole genome shotgun (WGS) entry which is preliminary data.</text>
</comment>
<keyword evidence="15" id="KW-1185">Reference proteome</keyword>
<evidence type="ECO:0000256" key="7">
    <source>
        <dbReference type="ARBA" id="ARBA00022679"/>
    </source>
</evidence>
<evidence type="ECO:0000256" key="8">
    <source>
        <dbReference type="ARBA" id="ARBA00022741"/>
    </source>
</evidence>
<dbReference type="SUPFAM" id="SSF52540">
    <property type="entry name" value="P-loop containing nucleoside triphosphate hydrolases"/>
    <property type="match status" value="1"/>
</dbReference>
<keyword evidence="10 13" id="KW-0067">ATP-binding</keyword>
<dbReference type="Pfam" id="PF02606">
    <property type="entry name" value="LpxK"/>
    <property type="match status" value="1"/>
</dbReference>
<protein>
    <recommendedName>
        <fullName evidence="4 13">Tetraacyldisaccharide 4'-kinase</fullName>
        <ecNumber evidence="3 13">2.7.1.130</ecNumber>
    </recommendedName>
    <alternativeName>
        <fullName evidence="12 13">Lipid A 4'-kinase</fullName>
    </alternativeName>
</protein>
<dbReference type="PANTHER" id="PTHR42724:SF1">
    <property type="entry name" value="TETRAACYLDISACCHARIDE 4'-KINASE, MITOCHONDRIAL-RELATED"/>
    <property type="match status" value="1"/>
</dbReference>
<dbReference type="PANTHER" id="PTHR42724">
    <property type="entry name" value="TETRAACYLDISACCHARIDE 4'-KINASE"/>
    <property type="match status" value="1"/>
</dbReference>
<comment type="function">
    <text evidence="1 13">Transfers the gamma-phosphate of ATP to the 4'-position of a tetraacyldisaccharide 1-phosphate intermediate (termed DS-1-P) to form tetraacyldisaccharide 1,4'-bis-phosphate (lipid IVA).</text>
</comment>
<comment type="catalytic activity">
    <reaction evidence="13">
        <text>a lipid A disaccharide + ATP = a lipid IVA + ADP + H(+)</text>
        <dbReference type="Rhea" id="RHEA:67840"/>
        <dbReference type="ChEBI" id="CHEBI:15378"/>
        <dbReference type="ChEBI" id="CHEBI:30616"/>
        <dbReference type="ChEBI" id="CHEBI:176343"/>
        <dbReference type="ChEBI" id="CHEBI:176425"/>
        <dbReference type="ChEBI" id="CHEBI:456216"/>
        <dbReference type="EC" id="2.7.1.130"/>
    </reaction>
</comment>
<dbReference type="AlphaFoldDB" id="A0A504UTI5"/>
<dbReference type="EC" id="2.7.1.130" evidence="3 13"/>
<dbReference type="GO" id="GO:0009029">
    <property type="term" value="F:lipid-A 4'-kinase activity"/>
    <property type="evidence" value="ECO:0007669"/>
    <property type="project" value="UniProtKB-UniRule"/>
</dbReference>
<organism evidence="14 15">
    <name type="scientific">Rhizobium glycinendophyticum</name>
    <dbReference type="NCBI Taxonomy" id="2589807"/>
    <lineage>
        <taxon>Bacteria</taxon>
        <taxon>Pseudomonadati</taxon>
        <taxon>Pseudomonadota</taxon>
        <taxon>Alphaproteobacteria</taxon>
        <taxon>Hyphomicrobiales</taxon>
        <taxon>Rhizobiaceae</taxon>
        <taxon>Rhizobium/Agrobacterium group</taxon>
        <taxon>Rhizobium</taxon>
    </lineage>
</organism>
<evidence type="ECO:0000256" key="11">
    <source>
        <dbReference type="ARBA" id="ARBA00023098"/>
    </source>
</evidence>
<dbReference type="NCBIfam" id="TIGR00682">
    <property type="entry name" value="lpxK"/>
    <property type="match status" value="1"/>
</dbReference>
<feature type="binding site" evidence="13">
    <location>
        <begin position="54"/>
        <end position="61"/>
    </location>
    <ligand>
        <name>ATP</name>
        <dbReference type="ChEBI" id="CHEBI:30616"/>
    </ligand>
</feature>
<comment type="similarity">
    <text evidence="13">Belongs to the LpxK family.</text>
</comment>
<keyword evidence="6 13" id="KW-0441">Lipid A biosynthesis</keyword>
<keyword evidence="7 13" id="KW-0808">Transferase</keyword>
<evidence type="ECO:0000256" key="4">
    <source>
        <dbReference type="ARBA" id="ARBA00016436"/>
    </source>
</evidence>
<evidence type="ECO:0000256" key="6">
    <source>
        <dbReference type="ARBA" id="ARBA00022556"/>
    </source>
</evidence>
<evidence type="ECO:0000256" key="12">
    <source>
        <dbReference type="ARBA" id="ARBA00029757"/>
    </source>
</evidence>
<evidence type="ECO:0000256" key="9">
    <source>
        <dbReference type="ARBA" id="ARBA00022777"/>
    </source>
</evidence>
<evidence type="ECO:0000256" key="1">
    <source>
        <dbReference type="ARBA" id="ARBA00002274"/>
    </source>
</evidence>
<gene>
    <name evidence="13" type="primary">lpxK</name>
    <name evidence="14" type="ORF">FJQ55_04145</name>
</gene>
<dbReference type="Proteomes" id="UP000316429">
    <property type="component" value="Unassembled WGS sequence"/>
</dbReference>
<evidence type="ECO:0000256" key="3">
    <source>
        <dbReference type="ARBA" id="ARBA00012071"/>
    </source>
</evidence>
<evidence type="ECO:0000256" key="2">
    <source>
        <dbReference type="ARBA" id="ARBA00004870"/>
    </source>
</evidence>
<dbReference type="UniPathway" id="UPA00359">
    <property type="reaction ID" value="UER00482"/>
</dbReference>
<dbReference type="GO" id="GO:0009244">
    <property type="term" value="P:lipopolysaccharide core region biosynthetic process"/>
    <property type="evidence" value="ECO:0007669"/>
    <property type="project" value="TreeGrafter"/>
</dbReference>
<evidence type="ECO:0000313" key="15">
    <source>
        <dbReference type="Proteomes" id="UP000316429"/>
    </source>
</evidence>
<keyword evidence="11 13" id="KW-0443">Lipid metabolism</keyword>
<evidence type="ECO:0000313" key="14">
    <source>
        <dbReference type="EMBL" id="TPP10071.1"/>
    </source>
</evidence>
<reference evidence="14 15" key="1">
    <citation type="submission" date="2019-06" db="EMBL/GenBank/DDBJ databases">
        <title>Rhizobium sp. CL12 isolated from roots of soybean.</title>
        <authorList>
            <person name="Wang C."/>
        </authorList>
    </citation>
    <scope>NUCLEOTIDE SEQUENCE [LARGE SCALE GENOMIC DNA]</scope>
    <source>
        <strain evidence="14 15">CL12</strain>
    </source>
</reference>
<dbReference type="OrthoDB" id="9766423at2"/>
<dbReference type="RefSeq" id="WP_140826433.1">
    <property type="nucleotide sequence ID" value="NZ_VFYP01000001.1"/>
</dbReference>
<dbReference type="InterPro" id="IPR027417">
    <property type="entry name" value="P-loop_NTPase"/>
</dbReference>
<dbReference type="GO" id="GO:0009245">
    <property type="term" value="P:lipid A biosynthetic process"/>
    <property type="evidence" value="ECO:0007669"/>
    <property type="project" value="UniProtKB-UniRule"/>
</dbReference>
<accession>A0A504UTI5</accession>